<dbReference type="SUPFAM" id="SSF48403">
    <property type="entry name" value="Ankyrin repeat"/>
    <property type="match status" value="1"/>
</dbReference>
<accession>A0A183KIQ0</accession>
<evidence type="ECO:0000313" key="7">
    <source>
        <dbReference type="WBParaSite" id="SCUD_0001490901-mRNA-1"/>
    </source>
</evidence>
<dbReference type="EMBL" id="UZAK01037125">
    <property type="protein sequence ID" value="VDP57836.1"/>
    <property type="molecule type" value="Genomic_DNA"/>
</dbReference>
<evidence type="ECO:0000256" key="3">
    <source>
        <dbReference type="PROSITE-ProRule" id="PRU00023"/>
    </source>
</evidence>
<evidence type="ECO:0000256" key="2">
    <source>
        <dbReference type="ARBA" id="ARBA00023043"/>
    </source>
</evidence>
<feature type="region of interest" description="Disordered" evidence="4">
    <location>
        <begin position="1"/>
        <end position="23"/>
    </location>
</feature>
<dbReference type="AlphaFoldDB" id="A0A183KIQ0"/>
<dbReference type="PROSITE" id="PS50088">
    <property type="entry name" value="ANK_REPEAT"/>
    <property type="match status" value="3"/>
</dbReference>
<reference evidence="5 6" key="2">
    <citation type="submission" date="2018-11" db="EMBL/GenBank/DDBJ databases">
        <authorList>
            <consortium name="Pathogen Informatics"/>
        </authorList>
    </citation>
    <scope>NUCLEOTIDE SEQUENCE [LARGE SCALE GENOMIC DNA]</scope>
    <source>
        <strain evidence="5">Dakar</strain>
        <strain evidence="6">Dakar, Senegal</strain>
    </source>
</reference>
<proteinExistence type="predicted"/>
<organism evidence="7">
    <name type="scientific">Schistosoma curassoni</name>
    <dbReference type="NCBI Taxonomy" id="6186"/>
    <lineage>
        <taxon>Eukaryota</taxon>
        <taxon>Metazoa</taxon>
        <taxon>Spiralia</taxon>
        <taxon>Lophotrochozoa</taxon>
        <taxon>Platyhelminthes</taxon>
        <taxon>Trematoda</taxon>
        <taxon>Digenea</taxon>
        <taxon>Strigeidida</taxon>
        <taxon>Schistosomatoidea</taxon>
        <taxon>Schistosomatidae</taxon>
        <taxon>Schistosoma</taxon>
    </lineage>
</organism>
<keyword evidence="2 3" id="KW-0040">ANK repeat</keyword>
<dbReference type="WBParaSite" id="SCUD_0001490901-mRNA-1">
    <property type="protein sequence ID" value="SCUD_0001490901-mRNA-1"/>
    <property type="gene ID" value="SCUD_0001490901"/>
</dbReference>
<dbReference type="SMART" id="SM00248">
    <property type="entry name" value="ANK"/>
    <property type="match status" value="4"/>
</dbReference>
<dbReference type="PANTHER" id="PTHR24171">
    <property type="entry name" value="ANKYRIN REPEAT DOMAIN-CONTAINING PROTEIN 39-RELATED"/>
    <property type="match status" value="1"/>
</dbReference>
<protein>
    <submittedName>
        <fullName evidence="7">ANK_REP_REGION domain-containing protein</fullName>
    </submittedName>
</protein>
<keyword evidence="6" id="KW-1185">Reference proteome</keyword>
<dbReference type="Proteomes" id="UP000279833">
    <property type="component" value="Unassembled WGS sequence"/>
</dbReference>
<name>A0A183KIQ0_9TREM</name>
<dbReference type="Gene3D" id="1.25.40.20">
    <property type="entry name" value="Ankyrin repeat-containing domain"/>
    <property type="match status" value="1"/>
</dbReference>
<feature type="repeat" description="ANK" evidence="3">
    <location>
        <begin position="157"/>
        <end position="181"/>
    </location>
</feature>
<keyword evidence="1" id="KW-0677">Repeat</keyword>
<dbReference type="Pfam" id="PF12796">
    <property type="entry name" value="Ank_2"/>
    <property type="match status" value="1"/>
</dbReference>
<dbReference type="PROSITE" id="PS50297">
    <property type="entry name" value="ANK_REP_REGION"/>
    <property type="match status" value="2"/>
</dbReference>
<feature type="repeat" description="ANK" evidence="3">
    <location>
        <begin position="124"/>
        <end position="156"/>
    </location>
</feature>
<feature type="repeat" description="ANK" evidence="3">
    <location>
        <begin position="193"/>
        <end position="225"/>
    </location>
</feature>
<reference evidence="7" key="1">
    <citation type="submission" date="2016-06" db="UniProtKB">
        <authorList>
            <consortium name="WormBaseParasite"/>
        </authorList>
    </citation>
    <scope>IDENTIFICATION</scope>
</reference>
<gene>
    <name evidence="5" type="ORF">SCUD_LOCUS14906</name>
</gene>
<evidence type="ECO:0000313" key="6">
    <source>
        <dbReference type="Proteomes" id="UP000279833"/>
    </source>
</evidence>
<sequence>MASQNSNLSHRRTTMVGDSEQQTTSFNAHSAAFHTENDNSIPSFDEEIFDACRNGDLALAKANPHARNLDGKTPVDLAEGSARLALVGEYRKDELLEAARSGNEEKLINLLTPQNVNCHAGDGRKSTPLHLAAGYNRTKIVKILLKNGADVIAKDKGGLIPLHNACSYGHLDVCELLISAGYGSAQVHAADLWQYTPLHEAASKSRAEVCFLLLAYGANPTQPNCHGKSALDLVPNNDLRQRLLFEYRGTFIL</sequence>
<dbReference type="STRING" id="6186.A0A183KIQ0"/>
<dbReference type="Pfam" id="PF00023">
    <property type="entry name" value="Ank"/>
    <property type="match status" value="1"/>
</dbReference>
<evidence type="ECO:0000256" key="1">
    <source>
        <dbReference type="ARBA" id="ARBA00022737"/>
    </source>
</evidence>
<dbReference type="FunFam" id="1.25.40.20:FF:000009">
    <property type="entry name" value="Poly [ADP-ribose] polymerase"/>
    <property type="match status" value="1"/>
</dbReference>
<dbReference type="InterPro" id="IPR002110">
    <property type="entry name" value="Ankyrin_rpt"/>
</dbReference>
<dbReference type="InterPro" id="IPR036770">
    <property type="entry name" value="Ankyrin_rpt-contain_sf"/>
</dbReference>
<evidence type="ECO:0000313" key="5">
    <source>
        <dbReference type="EMBL" id="VDP57836.1"/>
    </source>
</evidence>
<evidence type="ECO:0000256" key="4">
    <source>
        <dbReference type="SAM" id="MobiDB-lite"/>
    </source>
</evidence>